<comment type="similarity">
    <text evidence="2 6">Belongs to the zinc-containing alcohol dehydrogenase family.</text>
</comment>
<proteinExistence type="inferred from homology"/>
<evidence type="ECO:0000313" key="10">
    <source>
        <dbReference type="Proteomes" id="UP000190951"/>
    </source>
</evidence>
<dbReference type="PANTHER" id="PTHR43161">
    <property type="entry name" value="SORBITOL DEHYDROGENASE"/>
    <property type="match status" value="1"/>
</dbReference>
<evidence type="ECO:0000256" key="6">
    <source>
        <dbReference type="RuleBase" id="RU361277"/>
    </source>
</evidence>
<dbReference type="InterPro" id="IPR011032">
    <property type="entry name" value="GroES-like_sf"/>
</dbReference>
<dbReference type="GO" id="GO:0016491">
    <property type="term" value="F:oxidoreductase activity"/>
    <property type="evidence" value="ECO:0007669"/>
    <property type="project" value="UniProtKB-KW"/>
</dbReference>
<evidence type="ECO:0000256" key="3">
    <source>
        <dbReference type="ARBA" id="ARBA00022723"/>
    </source>
</evidence>
<evidence type="ECO:0000256" key="4">
    <source>
        <dbReference type="ARBA" id="ARBA00022833"/>
    </source>
</evidence>
<dbReference type="PANTHER" id="PTHR43161:SF23">
    <property type="entry name" value="(R,R)-BUTANEDIOL DEHYDROGENASE-RELATED"/>
    <property type="match status" value="1"/>
</dbReference>
<evidence type="ECO:0000256" key="1">
    <source>
        <dbReference type="ARBA" id="ARBA00001947"/>
    </source>
</evidence>
<dbReference type="InterPro" id="IPR013149">
    <property type="entry name" value="ADH-like_C"/>
</dbReference>
<comment type="cofactor">
    <cofactor evidence="1 6">
        <name>Zn(2+)</name>
        <dbReference type="ChEBI" id="CHEBI:29105"/>
    </cofactor>
</comment>
<dbReference type="AlphaFoldDB" id="A0A1S8MC27"/>
<dbReference type="InterPro" id="IPR013154">
    <property type="entry name" value="ADH-like_N"/>
</dbReference>
<evidence type="ECO:0000256" key="5">
    <source>
        <dbReference type="ARBA" id="ARBA00023002"/>
    </source>
</evidence>
<dbReference type="InterPro" id="IPR036291">
    <property type="entry name" value="NAD(P)-bd_dom_sf"/>
</dbReference>
<dbReference type="InterPro" id="IPR002328">
    <property type="entry name" value="ADH_Zn_CS"/>
</dbReference>
<dbReference type="RefSeq" id="WP_077833159.1">
    <property type="nucleotide sequence ID" value="NZ_CP096983.1"/>
</dbReference>
<sequence>MKTKVLLVKAEESPINKNDNLLPNQIYKNARIIVEDREMGGLQPDEIRIEVLYVGICGTDVHLAINNPKTGYISSTAPLTIPKEGRIIGHEGVGKVLQVGQNVKNIEPGMYVTLESIIVCNTCDVCRRGDFNQCRNAVLLGLEKDGLMAEIADVPAKIAHDITDYVNDDKDLIAAACIEPAGVAYVACENANIKGGDVVVIFGGGPIGIFAAMISKAAFGAAEVYIVEPIEHRRRLAKQWANEVYDVEEFFEKFDKKVNVVLEASGALSNVSNIFERIDANGHVVLIARSGASLSITNVDHMITNSIDIKGSRGHLCGAFNKIINLYRSGKIDLSSVVTSVIYGLDNLKEVLEDTKNLTENNCKVIAKLKNK</sequence>
<keyword evidence="4 6" id="KW-0862">Zinc</keyword>
<evidence type="ECO:0000256" key="2">
    <source>
        <dbReference type="ARBA" id="ARBA00008072"/>
    </source>
</evidence>
<evidence type="ECO:0000259" key="8">
    <source>
        <dbReference type="Pfam" id="PF08240"/>
    </source>
</evidence>
<organism evidence="9 10">
    <name type="scientific">Clostridium felsineum</name>
    <dbReference type="NCBI Taxonomy" id="36839"/>
    <lineage>
        <taxon>Bacteria</taxon>
        <taxon>Bacillati</taxon>
        <taxon>Bacillota</taxon>
        <taxon>Clostridia</taxon>
        <taxon>Eubacteriales</taxon>
        <taxon>Clostridiaceae</taxon>
        <taxon>Clostridium</taxon>
    </lineage>
</organism>
<protein>
    <submittedName>
        <fullName evidence="9">Scyllo-inosose 3-dehydrogenase</fullName>
        <ecNumber evidence="9">1.1.1.-</ecNumber>
    </submittedName>
</protein>
<feature type="domain" description="Alcohol dehydrogenase-like C-terminal" evidence="7">
    <location>
        <begin position="206"/>
        <end position="316"/>
    </location>
</feature>
<evidence type="ECO:0000313" key="9">
    <source>
        <dbReference type="EMBL" id="URZ12917.1"/>
    </source>
</evidence>
<feature type="domain" description="Alcohol dehydrogenase-like N-terminal" evidence="8">
    <location>
        <begin position="43"/>
        <end position="163"/>
    </location>
</feature>
<dbReference type="SUPFAM" id="SSF50129">
    <property type="entry name" value="GroES-like"/>
    <property type="match status" value="1"/>
</dbReference>
<dbReference type="Gene3D" id="3.40.50.720">
    <property type="entry name" value="NAD(P)-binding Rossmann-like Domain"/>
    <property type="match status" value="1"/>
</dbReference>
<dbReference type="Pfam" id="PF00107">
    <property type="entry name" value="ADH_zinc_N"/>
    <property type="match status" value="1"/>
</dbReference>
<evidence type="ECO:0000259" key="7">
    <source>
        <dbReference type="Pfam" id="PF00107"/>
    </source>
</evidence>
<gene>
    <name evidence="9" type="primary">iolM</name>
    <name evidence="9" type="ORF">CROST_036620</name>
</gene>
<dbReference type="STRING" id="84029.CROST_38080"/>
<accession>A0A1S8MC27</accession>
<dbReference type="Gene3D" id="3.90.180.10">
    <property type="entry name" value="Medium-chain alcohol dehydrogenases, catalytic domain"/>
    <property type="match status" value="1"/>
</dbReference>
<name>A0A1S8MC27_9CLOT</name>
<keyword evidence="3 6" id="KW-0479">Metal-binding</keyword>
<keyword evidence="5 9" id="KW-0560">Oxidoreductase</keyword>
<dbReference type="EMBL" id="CP096983">
    <property type="protein sequence ID" value="URZ12917.1"/>
    <property type="molecule type" value="Genomic_DNA"/>
</dbReference>
<dbReference type="PROSITE" id="PS00059">
    <property type="entry name" value="ADH_ZINC"/>
    <property type="match status" value="1"/>
</dbReference>
<dbReference type="SUPFAM" id="SSF51735">
    <property type="entry name" value="NAD(P)-binding Rossmann-fold domains"/>
    <property type="match status" value="1"/>
</dbReference>
<dbReference type="GO" id="GO:0008270">
    <property type="term" value="F:zinc ion binding"/>
    <property type="evidence" value="ECO:0007669"/>
    <property type="project" value="InterPro"/>
</dbReference>
<keyword evidence="10" id="KW-1185">Reference proteome</keyword>
<dbReference type="KEGG" id="crw:CROST_036620"/>
<dbReference type="Proteomes" id="UP000190951">
    <property type="component" value="Chromosome"/>
</dbReference>
<reference evidence="9 10" key="1">
    <citation type="submission" date="2022-04" db="EMBL/GenBank/DDBJ databases">
        <title>Genome sequence of C. roseum typestrain.</title>
        <authorList>
            <person name="Poehlein A."/>
            <person name="Schoch T."/>
            <person name="Duerre P."/>
            <person name="Daniel R."/>
        </authorList>
    </citation>
    <scope>NUCLEOTIDE SEQUENCE [LARGE SCALE GENOMIC DNA]</scope>
    <source>
        <strain evidence="9 10">DSM 7320</strain>
    </source>
</reference>
<dbReference type="EC" id="1.1.1.-" evidence="9"/>
<dbReference type="Pfam" id="PF08240">
    <property type="entry name" value="ADH_N"/>
    <property type="match status" value="1"/>
</dbReference>